<evidence type="ECO:0000256" key="6">
    <source>
        <dbReference type="ARBA" id="ARBA00023163"/>
    </source>
</evidence>
<organism evidence="10 11">
    <name type="scientific">Trematosphaeria pertusa</name>
    <dbReference type="NCBI Taxonomy" id="390896"/>
    <lineage>
        <taxon>Eukaryota</taxon>
        <taxon>Fungi</taxon>
        <taxon>Dikarya</taxon>
        <taxon>Ascomycota</taxon>
        <taxon>Pezizomycotina</taxon>
        <taxon>Dothideomycetes</taxon>
        <taxon>Pleosporomycetidae</taxon>
        <taxon>Pleosporales</taxon>
        <taxon>Massarineae</taxon>
        <taxon>Trematosphaeriaceae</taxon>
        <taxon>Trematosphaeria</taxon>
    </lineage>
</organism>
<dbReference type="EMBL" id="ML987193">
    <property type="protein sequence ID" value="KAF2251141.1"/>
    <property type="molecule type" value="Genomic_DNA"/>
</dbReference>
<dbReference type="GO" id="GO:0003735">
    <property type="term" value="F:structural constituent of ribosome"/>
    <property type="evidence" value="ECO:0007669"/>
    <property type="project" value="TreeGrafter"/>
</dbReference>
<evidence type="ECO:0000313" key="11">
    <source>
        <dbReference type="Proteomes" id="UP000800094"/>
    </source>
</evidence>
<comment type="subcellular location">
    <subcellularLocation>
        <location evidence="1">Mitochondrion</location>
    </subcellularLocation>
</comment>
<evidence type="ECO:0000313" key="10">
    <source>
        <dbReference type="EMBL" id="KAF2251141.1"/>
    </source>
</evidence>
<keyword evidence="5" id="KW-0496">Mitochondrion</keyword>
<dbReference type="PANTHER" id="PTHR28184:SF1">
    <property type="entry name" value="LARGE RIBOSOMAL SUBUNIT PROTEIN ML67"/>
    <property type="match status" value="1"/>
</dbReference>
<dbReference type="RefSeq" id="XP_033686145.1">
    <property type="nucleotide sequence ID" value="XM_033825743.1"/>
</dbReference>
<evidence type="ECO:0000256" key="2">
    <source>
        <dbReference type="ARBA" id="ARBA00010741"/>
    </source>
</evidence>
<gene>
    <name evidence="10" type="ORF">BU26DRAFT_481637</name>
</gene>
<dbReference type="GO" id="GO:0000150">
    <property type="term" value="F:DNA strand exchange activity"/>
    <property type="evidence" value="ECO:0007669"/>
    <property type="project" value="InterPro"/>
</dbReference>
<keyword evidence="4" id="KW-0805">Transcription regulation</keyword>
<dbReference type="OrthoDB" id="5333655at2759"/>
<evidence type="ECO:0000256" key="1">
    <source>
        <dbReference type="ARBA" id="ARBA00004173"/>
    </source>
</evidence>
<keyword evidence="3" id="KW-0689">Ribosomal protein</keyword>
<feature type="coiled-coil region" evidence="9">
    <location>
        <begin position="302"/>
        <end position="381"/>
    </location>
</feature>
<dbReference type="GeneID" id="54579073"/>
<dbReference type="GO" id="GO:0003697">
    <property type="term" value="F:single-stranded DNA binding"/>
    <property type="evidence" value="ECO:0007669"/>
    <property type="project" value="InterPro"/>
</dbReference>
<dbReference type="GO" id="GO:0005739">
    <property type="term" value="C:mitochondrion"/>
    <property type="evidence" value="ECO:0007669"/>
    <property type="project" value="UniProtKB-SubCell"/>
</dbReference>
<dbReference type="Pfam" id="PF12829">
    <property type="entry name" value="Mhr1"/>
    <property type="match status" value="1"/>
</dbReference>
<keyword evidence="9" id="KW-0175">Coiled coil</keyword>
<keyword evidence="7" id="KW-0687">Ribonucleoprotein</keyword>
<proteinExistence type="inferred from homology"/>
<dbReference type="InterPro" id="IPR024629">
    <property type="entry name" value="Ribosomal_mL67"/>
</dbReference>
<accession>A0A6A6IL38</accession>
<comment type="similarity">
    <text evidence="2">Belongs to the mitochondrion-specific ribosomal protein mL67 family.</text>
</comment>
<keyword evidence="11" id="KW-1185">Reference proteome</keyword>
<dbReference type="Proteomes" id="UP000800094">
    <property type="component" value="Unassembled WGS sequence"/>
</dbReference>
<dbReference type="GO" id="GO:1990904">
    <property type="term" value="C:ribonucleoprotein complex"/>
    <property type="evidence" value="ECO:0007669"/>
    <property type="project" value="UniProtKB-KW"/>
</dbReference>
<evidence type="ECO:0000256" key="9">
    <source>
        <dbReference type="SAM" id="Coils"/>
    </source>
</evidence>
<sequence length="508" mass="58490">MPRNLSRLKFRAPRPPKPLNVSRIPLHNRLAVAREVRNHVLQLSKPAALGLQVVVNPSWKDLPGKKTKKLAFKPHTLRDVVDPEAKAKHGQIIYIFRNSRTNQVIYSLAELLDNHHLEQLPFIGKHSKPPVLRPDEWTPHCVITFPSAEQGLHAFRKLREFRKLHELSWDKTNPEWINISPQERIKKIQDQVANTSADLAEVLRMQEEQGEWMQKNIEEQQERVVECMDEKWLAIDALANASVAKDKKDGDNTKWLQQQIKSLDFQLGLKTNQNEADQKRLKVAKHSHEVRLSKILYAQRKAEQFKKMQAKLEAEAELANEAGASAKLERLKEDIRLLQQELANPTSERTKDEIASDVNTIKDYNDEIDRLEKAFAAKRKAEARDHSIARSVLPRQLKKQLPQPFSMKVELLWVDPLDAEYAAGNWPAAIYHDVLPLKATRDSVHYLNAAEYEDAVNDEVHGMVKTLERQALQDAGIEPYEPEPQVEEKTGVWKYLPEIKNPFKRADA</sequence>
<name>A0A6A6IL38_9PLEO</name>
<evidence type="ECO:0000256" key="4">
    <source>
        <dbReference type="ARBA" id="ARBA00023015"/>
    </source>
</evidence>
<evidence type="ECO:0000256" key="7">
    <source>
        <dbReference type="ARBA" id="ARBA00023274"/>
    </source>
</evidence>
<keyword evidence="6" id="KW-0804">Transcription</keyword>
<evidence type="ECO:0000256" key="3">
    <source>
        <dbReference type="ARBA" id="ARBA00022980"/>
    </source>
</evidence>
<evidence type="ECO:0000256" key="8">
    <source>
        <dbReference type="ARBA" id="ARBA00035185"/>
    </source>
</evidence>
<dbReference type="PANTHER" id="PTHR28184">
    <property type="entry name" value="MITOCHONDRIAL HOMOLOGOUS RECOMBINATION PROTEIN 1"/>
    <property type="match status" value="1"/>
</dbReference>
<reference evidence="10" key="1">
    <citation type="journal article" date="2020" name="Stud. Mycol.">
        <title>101 Dothideomycetes genomes: a test case for predicting lifestyles and emergence of pathogens.</title>
        <authorList>
            <person name="Haridas S."/>
            <person name="Albert R."/>
            <person name="Binder M."/>
            <person name="Bloem J."/>
            <person name="Labutti K."/>
            <person name="Salamov A."/>
            <person name="Andreopoulos B."/>
            <person name="Baker S."/>
            <person name="Barry K."/>
            <person name="Bills G."/>
            <person name="Bluhm B."/>
            <person name="Cannon C."/>
            <person name="Castanera R."/>
            <person name="Culley D."/>
            <person name="Daum C."/>
            <person name="Ezra D."/>
            <person name="Gonzalez J."/>
            <person name="Henrissat B."/>
            <person name="Kuo A."/>
            <person name="Liang C."/>
            <person name="Lipzen A."/>
            <person name="Lutzoni F."/>
            <person name="Magnuson J."/>
            <person name="Mondo S."/>
            <person name="Nolan M."/>
            <person name="Ohm R."/>
            <person name="Pangilinan J."/>
            <person name="Park H.-J."/>
            <person name="Ramirez L."/>
            <person name="Alfaro M."/>
            <person name="Sun H."/>
            <person name="Tritt A."/>
            <person name="Yoshinaga Y."/>
            <person name="Zwiers L.-H."/>
            <person name="Turgeon B."/>
            <person name="Goodwin S."/>
            <person name="Spatafora J."/>
            <person name="Crous P."/>
            <person name="Grigoriev I."/>
        </authorList>
    </citation>
    <scope>NUCLEOTIDE SEQUENCE</scope>
    <source>
        <strain evidence="10">CBS 122368</strain>
    </source>
</reference>
<evidence type="ECO:0000256" key="5">
    <source>
        <dbReference type="ARBA" id="ARBA00023128"/>
    </source>
</evidence>
<protein>
    <recommendedName>
        <fullName evidence="8">Large ribosomal subunit protein mL67</fullName>
    </recommendedName>
</protein>
<dbReference type="AlphaFoldDB" id="A0A6A6IL38"/>
<dbReference type="GO" id="GO:0005840">
    <property type="term" value="C:ribosome"/>
    <property type="evidence" value="ECO:0007669"/>
    <property type="project" value="UniProtKB-KW"/>
</dbReference>